<evidence type="ECO:0000313" key="8">
    <source>
        <dbReference type="Proteomes" id="UP000269669"/>
    </source>
</evidence>
<feature type="transmembrane region" description="Helical" evidence="6">
    <location>
        <begin position="96"/>
        <end position="115"/>
    </location>
</feature>
<feature type="transmembrane region" description="Helical" evidence="6">
    <location>
        <begin position="12"/>
        <end position="34"/>
    </location>
</feature>
<comment type="subcellular location">
    <subcellularLocation>
        <location evidence="1">Cell membrane</location>
        <topology evidence="1">Multi-pass membrane protein</topology>
    </subcellularLocation>
</comment>
<evidence type="ECO:0000256" key="4">
    <source>
        <dbReference type="ARBA" id="ARBA00022989"/>
    </source>
</evidence>
<feature type="transmembrane region" description="Helical" evidence="6">
    <location>
        <begin position="400"/>
        <end position="418"/>
    </location>
</feature>
<gene>
    <name evidence="7" type="ORF">EDE15_3086</name>
</gene>
<evidence type="ECO:0000313" key="7">
    <source>
        <dbReference type="EMBL" id="RSL17551.1"/>
    </source>
</evidence>
<dbReference type="Proteomes" id="UP000269669">
    <property type="component" value="Unassembled WGS sequence"/>
</dbReference>
<feature type="transmembrane region" description="Helical" evidence="6">
    <location>
        <begin position="466"/>
        <end position="487"/>
    </location>
</feature>
<comment type="caution">
    <text evidence="7">The sequence shown here is derived from an EMBL/GenBank/DDBJ whole genome shotgun (WGS) entry which is preliminary data.</text>
</comment>
<dbReference type="RefSeq" id="WP_125486031.1">
    <property type="nucleotide sequence ID" value="NZ_RSDW01000001.1"/>
</dbReference>
<keyword evidence="5 6" id="KW-0472">Membrane</keyword>
<dbReference type="Pfam" id="PF13440">
    <property type="entry name" value="Polysacc_synt_3"/>
    <property type="match status" value="1"/>
</dbReference>
<dbReference type="PANTHER" id="PTHR30250">
    <property type="entry name" value="PST FAMILY PREDICTED COLANIC ACID TRANSPORTER"/>
    <property type="match status" value="1"/>
</dbReference>
<reference evidence="7 8" key="1">
    <citation type="submission" date="2018-12" db="EMBL/GenBank/DDBJ databases">
        <title>Sequencing of bacterial isolates from soil warming experiment in Harvard Forest, Massachusetts, USA.</title>
        <authorList>
            <person name="Deangelis K."/>
        </authorList>
    </citation>
    <scope>NUCLEOTIDE SEQUENCE [LARGE SCALE GENOMIC DNA]</scope>
    <source>
        <strain evidence="7 8">EB153</strain>
    </source>
</reference>
<evidence type="ECO:0000256" key="2">
    <source>
        <dbReference type="ARBA" id="ARBA00022475"/>
    </source>
</evidence>
<dbReference type="InterPro" id="IPR050833">
    <property type="entry name" value="Poly_Biosynth_Transport"/>
</dbReference>
<proteinExistence type="predicted"/>
<keyword evidence="8" id="KW-1185">Reference proteome</keyword>
<dbReference type="GO" id="GO:0005886">
    <property type="term" value="C:plasma membrane"/>
    <property type="evidence" value="ECO:0007669"/>
    <property type="project" value="UniProtKB-SubCell"/>
</dbReference>
<dbReference type="AlphaFoldDB" id="A0A3R9PTG6"/>
<keyword evidence="4 6" id="KW-1133">Transmembrane helix</keyword>
<feature type="transmembrane region" description="Helical" evidence="6">
    <location>
        <begin position="251"/>
        <end position="271"/>
    </location>
</feature>
<accession>A0A3R9PTG6</accession>
<dbReference type="EMBL" id="RSDW01000001">
    <property type="protein sequence ID" value="RSL17551.1"/>
    <property type="molecule type" value="Genomic_DNA"/>
</dbReference>
<dbReference type="OrthoDB" id="104623at2"/>
<evidence type="ECO:0000256" key="6">
    <source>
        <dbReference type="SAM" id="Phobius"/>
    </source>
</evidence>
<feature type="transmembrane region" description="Helical" evidence="6">
    <location>
        <begin position="375"/>
        <end position="394"/>
    </location>
</feature>
<feature type="transmembrane region" description="Helical" evidence="6">
    <location>
        <begin position="127"/>
        <end position="145"/>
    </location>
</feature>
<evidence type="ECO:0000256" key="1">
    <source>
        <dbReference type="ARBA" id="ARBA00004651"/>
    </source>
</evidence>
<feature type="transmembrane region" description="Helical" evidence="6">
    <location>
        <begin position="40"/>
        <end position="62"/>
    </location>
</feature>
<keyword evidence="3 6" id="KW-0812">Transmembrane</keyword>
<sequence length="508" mass="54916">MQLRLRHIARSVLSNWLATAATLAVGFFLAPFIVHRLGNVAYGVWVLAISSVNYLSILDLGMASSVVRFVSKGHATQDHQGASEALSAVLWVRLQIGAFLLVLSGGLAAVFPLVFKIPAALAVDAREAILIIGVTATISMSFGVFSSTLSALNRYDLRSYVSLTTLTLRVVGVVSVLRAGHGIVAVALCELFAAVVGNGLLMFTAKRVYPELRIRLTKPRWEVLRKIWSYSIYAFLQTVAVQLVYQSDNLVVGAFISASAVTFYSIGNSLCRYTDQVVAAMTTTFTPAASSYEARGDTSGLRALYYNGTRAAMAFSLPIVITLIIRGGSFIGVWMGPQFSKTSGTVLAILATALMFSLSNTTGISIAFGVEKHQVLAKWALGEAIANLTLSIILARKFGLYGVAIGTLVPSLFVHLILWPRYVSRLVDVGYVQVFRNVLGPVFLCAVPFAVASYAVDILLPARTMLVFVLQTIALLPLFGIAIGLMFRNNVKRQILPIVRSFLYANAK</sequence>
<keyword evidence="2" id="KW-1003">Cell membrane</keyword>
<evidence type="ECO:0000256" key="5">
    <source>
        <dbReference type="ARBA" id="ARBA00023136"/>
    </source>
</evidence>
<feature type="transmembrane region" description="Helical" evidence="6">
    <location>
        <begin position="438"/>
        <end position="460"/>
    </location>
</feature>
<name>A0A3R9PTG6_9BACT</name>
<evidence type="ECO:0000256" key="3">
    <source>
        <dbReference type="ARBA" id="ARBA00022692"/>
    </source>
</evidence>
<feature type="transmembrane region" description="Helical" evidence="6">
    <location>
        <begin position="346"/>
        <end position="368"/>
    </location>
</feature>
<feature type="transmembrane region" description="Helical" evidence="6">
    <location>
        <begin position="311"/>
        <end position="334"/>
    </location>
</feature>
<dbReference type="PANTHER" id="PTHR30250:SF26">
    <property type="entry name" value="PSMA PROTEIN"/>
    <property type="match status" value="1"/>
</dbReference>
<protein>
    <submittedName>
        <fullName evidence="7">O-antigen/teichoic acid export membrane protein</fullName>
    </submittedName>
</protein>
<organism evidence="7 8">
    <name type="scientific">Edaphobacter aggregans</name>
    <dbReference type="NCBI Taxonomy" id="570835"/>
    <lineage>
        <taxon>Bacteria</taxon>
        <taxon>Pseudomonadati</taxon>
        <taxon>Acidobacteriota</taxon>
        <taxon>Terriglobia</taxon>
        <taxon>Terriglobales</taxon>
        <taxon>Acidobacteriaceae</taxon>
        <taxon>Edaphobacter</taxon>
    </lineage>
</organism>
<feature type="transmembrane region" description="Helical" evidence="6">
    <location>
        <begin position="183"/>
        <end position="206"/>
    </location>
</feature>
<feature type="transmembrane region" description="Helical" evidence="6">
    <location>
        <begin position="157"/>
        <end position="177"/>
    </location>
</feature>
<feature type="transmembrane region" description="Helical" evidence="6">
    <location>
        <begin position="227"/>
        <end position="245"/>
    </location>
</feature>